<protein>
    <recommendedName>
        <fullName evidence="4">CSLREA domain-containing protein</fullName>
    </recommendedName>
</protein>
<evidence type="ECO:0000313" key="2">
    <source>
        <dbReference type="EMBL" id="MBA8886809.1"/>
    </source>
</evidence>
<sequence>MPRITLVATVLAAVVAHGAHAAPPNVTYVVTRTDDPVPDGCRPTDCSLREAVTESGRYPTHDVVQLGTGTYILKSTLSVRNSMTITGVGAGSTRITTTAALYPALQIDEATPMWFGLRDLSLNASGGYELRGLANSCITLDGVDLPNVAAKVWIEDAYGCGTTIRATHVAGSVVVDGAIDVIVEDSTFGKLSIAQDHAGNPTPYTTSLERVAVDGATYASSSLRIDSLGDVELADVTVRDTRYGFVIAGDSPGVVVDRLTYTGNSEPVEISGDAAVLLRDSTFARNVALDGAAQPGALWVHGAGAIVGVDRSTFERNRGTADAGGAALVESGAALVITQSTFSGNTFSTAIAASGPRGGAVGYRGSPAQTILRLIGTTVVAPEVFATGINGSAIGGYGSAAQAQLRIYNSIVQGSCASGLVLDHAEGNVGTGDDRCHFDAAMNIVHATKAALALGTLGDHGGPTLTYLPAAGSIAIDAGTDYGCLSMPVDQRGYARRSGSACDAGAVEAGSAAP</sequence>
<evidence type="ECO:0000256" key="1">
    <source>
        <dbReference type="SAM" id="SignalP"/>
    </source>
</evidence>
<feature type="chain" id="PRO_5032464922" description="CSLREA domain-containing protein" evidence="1">
    <location>
        <begin position="22"/>
        <end position="514"/>
    </location>
</feature>
<keyword evidence="3" id="KW-1185">Reference proteome</keyword>
<dbReference type="Proteomes" id="UP000550401">
    <property type="component" value="Unassembled WGS sequence"/>
</dbReference>
<dbReference type="InterPro" id="IPR012334">
    <property type="entry name" value="Pectin_lyas_fold"/>
</dbReference>
<dbReference type="AlphaFoldDB" id="A0A839EYQ5"/>
<evidence type="ECO:0008006" key="4">
    <source>
        <dbReference type="Google" id="ProtNLM"/>
    </source>
</evidence>
<dbReference type="InterPro" id="IPR059226">
    <property type="entry name" value="Choice_anch_Q_dom"/>
</dbReference>
<dbReference type="NCBIfam" id="NF041518">
    <property type="entry name" value="choice_anch_Q"/>
    <property type="match status" value="1"/>
</dbReference>
<feature type="signal peptide" evidence="1">
    <location>
        <begin position="1"/>
        <end position="21"/>
    </location>
</feature>
<name>A0A839EYQ5_9GAMM</name>
<dbReference type="SUPFAM" id="SSF51126">
    <property type="entry name" value="Pectin lyase-like"/>
    <property type="match status" value="1"/>
</dbReference>
<dbReference type="InterPro" id="IPR011050">
    <property type="entry name" value="Pectin_lyase_fold/virulence"/>
</dbReference>
<gene>
    <name evidence="2" type="ORF">FHW12_001000</name>
</gene>
<accession>A0A839EYQ5</accession>
<proteinExistence type="predicted"/>
<reference evidence="2 3" key="1">
    <citation type="submission" date="2020-07" db="EMBL/GenBank/DDBJ databases">
        <title>Genomic Encyclopedia of Type Strains, Phase IV (KMG-V): Genome sequencing to study the core and pangenomes of soil and plant-associated prokaryotes.</title>
        <authorList>
            <person name="Whitman W."/>
        </authorList>
    </citation>
    <scope>NUCLEOTIDE SEQUENCE [LARGE SCALE GENOMIC DNA]</scope>
    <source>
        <strain evidence="2 3">RH2WT43</strain>
    </source>
</reference>
<keyword evidence="1" id="KW-0732">Signal</keyword>
<dbReference type="Gene3D" id="2.160.20.10">
    <property type="entry name" value="Single-stranded right-handed beta-helix, Pectin lyase-like"/>
    <property type="match status" value="1"/>
</dbReference>
<organism evidence="2 3">
    <name type="scientific">Dokdonella fugitiva</name>
    <dbReference type="NCBI Taxonomy" id="328517"/>
    <lineage>
        <taxon>Bacteria</taxon>
        <taxon>Pseudomonadati</taxon>
        <taxon>Pseudomonadota</taxon>
        <taxon>Gammaproteobacteria</taxon>
        <taxon>Lysobacterales</taxon>
        <taxon>Rhodanobacteraceae</taxon>
        <taxon>Dokdonella</taxon>
    </lineage>
</organism>
<dbReference type="RefSeq" id="WP_182529856.1">
    <property type="nucleotide sequence ID" value="NZ_JACGXL010000001.1"/>
</dbReference>
<comment type="caution">
    <text evidence="2">The sequence shown here is derived from an EMBL/GenBank/DDBJ whole genome shotgun (WGS) entry which is preliminary data.</text>
</comment>
<dbReference type="EMBL" id="JACGXL010000001">
    <property type="protein sequence ID" value="MBA8886809.1"/>
    <property type="molecule type" value="Genomic_DNA"/>
</dbReference>
<evidence type="ECO:0000313" key="3">
    <source>
        <dbReference type="Proteomes" id="UP000550401"/>
    </source>
</evidence>